<evidence type="ECO:0000259" key="2">
    <source>
        <dbReference type="Pfam" id="PF13309"/>
    </source>
</evidence>
<feature type="domain" description="Transcriptional regulator DauR-like HTH" evidence="2">
    <location>
        <begin position="167"/>
        <end position="223"/>
    </location>
</feature>
<gene>
    <name evidence="3" type="ORF">Pcatena_09950</name>
</gene>
<reference evidence="4" key="1">
    <citation type="submission" date="2018-11" db="EMBL/GenBank/DDBJ databases">
        <title>Comparative genomics of Parolsenella catena and Libanicoccus massiliensis: Reclassification of Libanicoccus massiliensis as Parolsenella massiliensis comb. nov.</title>
        <authorList>
            <person name="Sakamoto M."/>
            <person name="Ikeyama N."/>
            <person name="Murakami T."/>
            <person name="Mori H."/>
            <person name="Yuki M."/>
            <person name="Ohkuma M."/>
        </authorList>
    </citation>
    <scope>NUCLEOTIDE SEQUENCE [LARGE SCALE GENOMIC DNA]</scope>
    <source>
        <strain evidence="4">JCM 31932</strain>
    </source>
</reference>
<keyword evidence="4" id="KW-1185">Reference proteome</keyword>
<dbReference type="Pfam" id="PF13309">
    <property type="entry name" value="HTH_22"/>
    <property type="match status" value="1"/>
</dbReference>
<organism evidence="3 4">
    <name type="scientific">Parolsenella catena</name>
    <dbReference type="NCBI Taxonomy" id="2003188"/>
    <lineage>
        <taxon>Bacteria</taxon>
        <taxon>Bacillati</taxon>
        <taxon>Actinomycetota</taxon>
        <taxon>Coriobacteriia</taxon>
        <taxon>Coriobacteriales</taxon>
        <taxon>Atopobiaceae</taxon>
        <taxon>Parolsenella</taxon>
    </lineage>
</organism>
<evidence type="ECO:0000259" key="1">
    <source>
        <dbReference type="Pfam" id="PF08348"/>
    </source>
</evidence>
<dbReference type="Proteomes" id="UP000273154">
    <property type="component" value="Chromosome"/>
</dbReference>
<dbReference type="GeneID" id="88849128"/>
<feature type="domain" description="YheO-like" evidence="1">
    <location>
        <begin position="8"/>
        <end position="115"/>
    </location>
</feature>
<protein>
    <submittedName>
        <fullName evidence="3">DNA-binding protein</fullName>
    </submittedName>
</protein>
<dbReference type="KEGG" id="pcat:Pcatena_09950"/>
<dbReference type="InterPro" id="IPR013559">
    <property type="entry name" value="YheO"/>
</dbReference>
<name>A0A3G9JYA4_9ACTN</name>
<proteinExistence type="predicted"/>
<dbReference type="EMBL" id="AP019367">
    <property type="protein sequence ID" value="BBH50408.1"/>
    <property type="molecule type" value="Genomic_DNA"/>
</dbReference>
<evidence type="ECO:0000313" key="4">
    <source>
        <dbReference type="Proteomes" id="UP000273154"/>
    </source>
</evidence>
<keyword evidence="3" id="KW-0238">DNA-binding</keyword>
<dbReference type="Pfam" id="PF08348">
    <property type="entry name" value="PAS_6"/>
    <property type="match status" value="1"/>
</dbReference>
<dbReference type="RefSeq" id="WP_172596380.1">
    <property type="nucleotide sequence ID" value="NZ_AP019367.1"/>
</dbReference>
<evidence type="ECO:0000313" key="3">
    <source>
        <dbReference type="EMBL" id="BBH50408.1"/>
    </source>
</evidence>
<dbReference type="InterPro" id="IPR039446">
    <property type="entry name" value="DauR-like"/>
</dbReference>
<dbReference type="PANTHER" id="PTHR35568:SF1">
    <property type="entry name" value="TRANSCRIPTIONAL REGULATOR DAUR"/>
    <property type="match status" value="1"/>
</dbReference>
<dbReference type="GO" id="GO:0003677">
    <property type="term" value="F:DNA binding"/>
    <property type="evidence" value="ECO:0007669"/>
    <property type="project" value="UniProtKB-KW"/>
</dbReference>
<sequence>MNEKVAAFVPFVDFLGAALGSATEVALHDLTDPSHSIVKIVNGHVSGRAVGAPATAFSLKMAEQLERSEDCFVSDYVSTTADGRPLQSSSFFIRDGAKVVGILCVNIDPQPFRTLEDGLKAFMEAYRHGGSEEFRDTNLEAVRAAYRASSVETLSIGGAETGVAEQVRSLLGALGKTSSELDQAGRIDIIRRLEAAGTFLIKGAAADVASELHVSVPSVYRYLQQVRRQG</sequence>
<accession>A0A3G9JYA4</accession>
<dbReference type="InterPro" id="IPR039445">
    <property type="entry name" value="DauR-like_HTH"/>
</dbReference>
<dbReference type="PANTHER" id="PTHR35568">
    <property type="entry name" value="TRANSCRIPTIONAL REGULATOR DAUR"/>
    <property type="match status" value="1"/>
</dbReference>
<dbReference type="AlphaFoldDB" id="A0A3G9JYA4"/>